<accession>A0A0E2D6R8</accession>
<feature type="transmembrane region" description="Helical" evidence="1">
    <location>
        <begin position="21"/>
        <end position="41"/>
    </location>
</feature>
<dbReference type="Proteomes" id="UP000001340">
    <property type="component" value="Unassembled WGS sequence"/>
</dbReference>
<gene>
    <name evidence="2" type="ORF">LEP1GSC105_2309</name>
</gene>
<dbReference type="AlphaFoldDB" id="A0A0E2D6R8"/>
<protein>
    <submittedName>
        <fullName evidence="2">Uncharacterized protein</fullName>
    </submittedName>
</protein>
<proteinExistence type="predicted"/>
<reference evidence="2 3" key="1">
    <citation type="submission" date="2012-10" db="EMBL/GenBank/DDBJ databases">
        <authorList>
            <person name="Harkins D.M."/>
            <person name="Durkin A.S."/>
            <person name="Brinkac L.M."/>
            <person name="Haft D.H."/>
            <person name="Selengut J.D."/>
            <person name="Sanka R."/>
            <person name="DePew J."/>
            <person name="Purushe J."/>
            <person name="Chanthongthip A."/>
            <person name="Lattana O."/>
            <person name="Phetsouvanh R."/>
            <person name="Newton P.N."/>
            <person name="Vinetz J.M."/>
            <person name="Sutton G.G."/>
            <person name="Nierman W.C."/>
            <person name="Fouts D.E."/>
        </authorList>
    </citation>
    <scope>NUCLEOTIDE SEQUENCE [LARGE SCALE GENOMIC DNA]</scope>
    <source>
        <strain evidence="2 3">UI 12758</strain>
    </source>
</reference>
<evidence type="ECO:0000313" key="2">
    <source>
        <dbReference type="EMBL" id="EKR55626.1"/>
    </source>
</evidence>
<dbReference type="RefSeq" id="WP_001010384.1">
    <property type="nucleotide sequence ID" value="NZ_AHNR02000028.1"/>
</dbReference>
<evidence type="ECO:0000313" key="3">
    <source>
        <dbReference type="Proteomes" id="UP000001340"/>
    </source>
</evidence>
<sequence>MNFNKFQIYKCFKRFYIEFNNVQYFGINVAFGKIIVLIFAFNDLFSLKEGTLNDRLQNSFSF</sequence>
<comment type="caution">
    <text evidence="2">The sequence shown here is derived from an EMBL/GenBank/DDBJ whole genome shotgun (WGS) entry which is preliminary data.</text>
</comment>
<dbReference type="EMBL" id="AHNR02000028">
    <property type="protein sequence ID" value="EKR55626.1"/>
    <property type="molecule type" value="Genomic_DNA"/>
</dbReference>
<keyword evidence="1" id="KW-0472">Membrane</keyword>
<keyword evidence="1" id="KW-0812">Transmembrane</keyword>
<keyword evidence="1" id="KW-1133">Transmembrane helix</keyword>
<evidence type="ECO:0000256" key="1">
    <source>
        <dbReference type="SAM" id="Phobius"/>
    </source>
</evidence>
<organism evidence="2 3">
    <name type="scientific">Leptospira interrogans str. UI 12758</name>
    <dbReference type="NCBI Taxonomy" id="1049938"/>
    <lineage>
        <taxon>Bacteria</taxon>
        <taxon>Pseudomonadati</taxon>
        <taxon>Spirochaetota</taxon>
        <taxon>Spirochaetia</taxon>
        <taxon>Leptospirales</taxon>
        <taxon>Leptospiraceae</taxon>
        <taxon>Leptospira</taxon>
    </lineage>
</organism>
<name>A0A0E2D6R8_LEPIR</name>